<dbReference type="GeneID" id="16078155"/>
<protein>
    <submittedName>
        <fullName evidence="3">Uncharacterized protein</fullName>
    </submittedName>
</protein>
<feature type="compositionally biased region" description="Low complexity" evidence="2">
    <location>
        <begin position="1417"/>
        <end position="1440"/>
    </location>
</feature>
<feature type="compositionally biased region" description="Acidic residues" evidence="2">
    <location>
        <begin position="733"/>
        <end position="742"/>
    </location>
</feature>
<feature type="compositionally biased region" description="Basic and acidic residues" evidence="2">
    <location>
        <begin position="2385"/>
        <end position="2396"/>
    </location>
</feature>
<keyword evidence="4" id="KW-1185">Reference proteome</keyword>
<feature type="compositionally biased region" description="Acidic residues" evidence="2">
    <location>
        <begin position="2225"/>
        <end position="2243"/>
    </location>
</feature>
<feature type="compositionally biased region" description="Basic residues" evidence="2">
    <location>
        <begin position="1059"/>
        <end position="1068"/>
    </location>
</feature>
<feature type="compositionally biased region" description="Low complexity" evidence="2">
    <location>
        <begin position="778"/>
        <end position="795"/>
    </location>
</feature>
<feature type="compositionally biased region" description="Acidic residues" evidence="2">
    <location>
        <begin position="1830"/>
        <end position="1852"/>
    </location>
</feature>
<feature type="compositionally biased region" description="Basic residues" evidence="2">
    <location>
        <begin position="1441"/>
        <end position="1455"/>
    </location>
</feature>
<feature type="compositionally biased region" description="Low complexity" evidence="2">
    <location>
        <begin position="2131"/>
        <end position="2149"/>
    </location>
</feature>
<feature type="compositionally biased region" description="Basic and acidic residues" evidence="2">
    <location>
        <begin position="2438"/>
        <end position="2453"/>
    </location>
</feature>
<feature type="region of interest" description="Disordered" evidence="2">
    <location>
        <begin position="1374"/>
        <end position="1514"/>
    </location>
</feature>
<feature type="compositionally biased region" description="Basic and acidic residues" evidence="2">
    <location>
        <begin position="438"/>
        <end position="454"/>
    </location>
</feature>
<feature type="region of interest" description="Disordered" evidence="2">
    <location>
        <begin position="2266"/>
        <end position="2461"/>
    </location>
</feature>
<feature type="compositionally biased region" description="Polar residues" evidence="2">
    <location>
        <begin position="1234"/>
        <end position="1245"/>
    </location>
</feature>
<dbReference type="EMBL" id="GL832957">
    <property type="protein sequence ID" value="EGD78601.1"/>
    <property type="molecule type" value="Genomic_DNA"/>
</dbReference>
<feature type="compositionally biased region" description="Basic and acidic residues" evidence="2">
    <location>
        <begin position="396"/>
        <end position="411"/>
    </location>
</feature>
<feature type="compositionally biased region" description="Low complexity" evidence="2">
    <location>
        <begin position="1604"/>
        <end position="1614"/>
    </location>
</feature>
<evidence type="ECO:0000313" key="4">
    <source>
        <dbReference type="Proteomes" id="UP000007799"/>
    </source>
</evidence>
<feature type="region of interest" description="Disordered" evidence="2">
    <location>
        <begin position="1340"/>
        <end position="1362"/>
    </location>
</feature>
<feature type="compositionally biased region" description="Acidic residues" evidence="2">
    <location>
        <begin position="2176"/>
        <end position="2186"/>
    </location>
</feature>
<feature type="compositionally biased region" description="Polar residues" evidence="2">
    <location>
        <begin position="1374"/>
        <end position="1383"/>
    </location>
</feature>
<feature type="compositionally biased region" description="Acidic residues" evidence="2">
    <location>
        <begin position="2397"/>
        <end position="2437"/>
    </location>
</feature>
<feature type="region of interest" description="Disordered" evidence="2">
    <location>
        <begin position="913"/>
        <end position="942"/>
    </location>
</feature>
<reference evidence="3" key="1">
    <citation type="submission" date="2009-08" db="EMBL/GenBank/DDBJ databases">
        <title>Annotation of Salpingoeca rosetta.</title>
        <authorList>
            <consortium name="The Broad Institute Genome Sequencing Platform"/>
            <person name="Russ C."/>
            <person name="Cuomo C."/>
            <person name="Burger G."/>
            <person name="Gray M.W."/>
            <person name="Holland P.W.H."/>
            <person name="King N."/>
            <person name="Lang F.B.F."/>
            <person name="Roger A.J."/>
            <person name="Ruiz-Trillo I."/>
            <person name="Young S.K."/>
            <person name="Zeng Q."/>
            <person name="Gargeya S."/>
            <person name="Alvarado L."/>
            <person name="Berlin A."/>
            <person name="Chapman S.B."/>
            <person name="Chen Z."/>
            <person name="Freedman E."/>
            <person name="Gellesch M."/>
            <person name="Goldberg J."/>
            <person name="Griggs A."/>
            <person name="Gujja S."/>
            <person name="Heilman E."/>
            <person name="Heiman D."/>
            <person name="Howarth C."/>
            <person name="Mehta T."/>
            <person name="Neiman D."/>
            <person name="Pearson M."/>
            <person name="Roberts A."/>
            <person name="Saif S."/>
            <person name="Shea T."/>
            <person name="Shenoy N."/>
            <person name="Sisk P."/>
            <person name="Stolte C."/>
            <person name="Sykes S."/>
            <person name="White J."/>
            <person name="Yandava C."/>
            <person name="Haas B."/>
            <person name="Nusbaum C."/>
            <person name="Birren B."/>
        </authorList>
    </citation>
    <scope>NUCLEOTIDE SEQUENCE [LARGE SCALE GENOMIC DNA]</scope>
    <source>
        <strain evidence="3">ATCC 50818</strain>
    </source>
</reference>
<feature type="coiled-coil region" evidence="1">
    <location>
        <begin position="1689"/>
        <end position="1720"/>
    </location>
</feature>
<feature type="compositionally biased region" description="Acidic residues" evidence="2">
    <location>
        <begin position="1132"/>
        <end position="1146"/>
    </location>
</feature>
<feature type="compositionally biased region" description="Basic and acidic residues" evidence="2">
    <location>
        <begin position="2342"/>
        <end position="2351"/>
    </location>
</feature>
<feature type="region of interest" description="Disordered" evidence="2">
    <location>
        <begin position="1"/>
        <end position="63"/>
    </location>
</feature>
<feature type="compositionally biased region" description="Basic and acidic residues" evidence="2">
    <location>
        <begin position="820"/>
        <end position="836"/>
    </location>
</feature>
<feature type="compositionally biased region" description="Basic and acidic residues" evidence="2">
    <location>
        <begin position="1962"/>
        <end position="1971"/>
    </location>
</feature>
<keyword evidence="1" id="KW-0175">Coiled coil</keyword>
<feature type="compositionally biased region" description="Low complexity" evidence="2">
    <location>
        <begin position="138"/>
        <end position="149"/>
    </location>
</feature>
<evidence type="ECO:0000256" key="2">
    <source>
        <dbReference type="SAM" id="MobiDB-lite"/>
    </source>
</evidence>
<feature type="region of interest" description="Disordered" evidence="2">
    <location>
        <begin position="644"/>
        <end position="699"/>
    </location>
</feature>
<feature type="region of interest" description="Disordered" evidence="2">
    <location>
        <begin position="720"/>
        <end position="898"/>
    </location>
</feature>
<feature type="compositionally biased region" description="Basic and acidic residues" evidence="2">
    <location>
        <begin position="1038"/>
        <end position="1058"/>
    </location>
</feature>
<feature type="compositionally biased region" description="Acidic residues" evidence="2">
    <location>
        <begin position="1548"/>
        <end position="1562"/>
    </location>
</feature>
<feature type="compositionally biased region" description="Low complexity" evidence="2">
    <location>
        <begin position="1502"/>
        <end position="1514"/>
    </location>
</feature>
<feature type="compositionally biased region" description="Low complexity" evidence="2">
    <location>
        <begin position="1277"/>
        <end position="1286"/>
    </location>
</feature>
<feature type="region of interest" description="Disordered" evidence="2">
    <location>
        <begin position="138"/>
        <end position="229"/>
    </location>
</feature>
<feature type="compositionally biased region" description="Acidic residues" evidence="2">
    <location>
        <begin position="559"/>
        <end position="574"/>
    </location>
</feature>
<feature type="compositionally biased region" description="Low complexity" evidence="2">
    <location>
        <begin position="1563"/>
        <end position="1585"/>
    </location>
</feature>
<feature type="compositionally biased region" description="Low complexity" evidence="2">
    <location>
        <begin position="2486"/>
        <end position="2496"/>
    </location>
</feature>
<feature type="compositionally biased region" description="Low complexity" evidence="2">
    <location>
        <begin position="80"/>
        <end position="99"/>
    </location>
</feature>
<dbReference type="InParanoid" id="F2TYC7"/>
<evidence type="ECO:0000313" key="3">
    <source>
        <dbReference type="EMBL" id="EGD78601.1"/>
    </source>
</evidence>
<accession>F2TYC7</accession>
<name>F2TYC7_SALR5</name>
<dbReference type="STRING" id="946362.F2TYC7"/>
<feature type="region of interest" description="Disordered" evidence="2">
    <location>
        <begin position="1728"/>
        <end position="1755"/>
    </location>
</feature>
<gene>
    <name evidence="3" type="ORF">PTSG_01578</name>
</gene>
<feature type="compositionally biased region" description="Acidic residues" evidence="2">
    <location>
        <begin position="2373"/>
        <end position="2384"/>
    </location>
</feature>
<feature type="region of interest" description="Disordered" evidence="2">
    <location>
        <begin position="294"/>
        <end position="320"/>
    </location>
</feature>
<feature type="compositionally biased region" description="Acidic residues" evidence="2">
    <location>
        <begin position="2101"/>
        <end position="2116"/>
    </location>
</feature>
<feature type="compositionally biased region" description="Acidic residues" evidence="2">
    <location>
        <begin position="2285"/>
        <end position="2322"/>
    </location>
</feature>
<feature type="compositionally biased region" description="Acidic residues" evidence="2">
    <location>
        <begin position="455"/>
        <end position="466"/>
    </location>
</feature>
<feature type="compositionally biased region" description="Basic and acidic residues" evidence="2">
    <location>
        <begin position="1979"/>
        <end position="1988"/>
    </location>
</feature>
<feature type="compositionally biased region" description="Basic and acidic residues" evidence="2">
    <location>
        <begin position="913"/>
        <end position="925"/>
    </location>
</feature>
<feature type="compositionally biased region" description="Low complexity" evidence="2">
    <location>
        <begin position="2509"/>
        <end position="2540"/>
    </location>
</feature>
<dbReference type="RefSeq" id="XP_004997559.1">
    <property type="nucleotide sequence ID" value="XM_004997502.1"/>
</dbReference>
<feature type="region of interest" description="Disordered" evidence="2">
    <location>
        <begin position="2071"/>
        <end position="2253"/>
    </location>
</feature>
<feature type="compositionally biased region" description="Low complexity" evidence="2">
    <location>
        <begin position="804"/>
        <end position="817"/>
    </location>
</feature>
<feature type="region of interest" description="Disordered" evidence="2">
    <location>
        <begin position="552"/>
        <end position="629"/>
    </location>
</feature>
<feature type="region of interest" description="Disordered" evidence="2">
    <location>
        <begin position="1035"/>
        <end position="1290"/>
    </location>
</feature>
<feature type="compositionally biased region" description="Basic and acidic residues" evidence="2">
    <location>
        <begin position="2072"/>
        <end position="2087"/>
    </location>
</feature>
<feature type="region of interest" description="Disordered" evidence="2">
    <location>
        <begin position="1528"/>
        <end position="1656"/>
    </location>
</feature>
<feature type="compositionally biased region" description="Acidic residues" evidence="2">
    <location>
        <begin position="1077"/>
        <end position="1099"/>
    </location>
</feature>
<feature type="region of interest" description="Disordered" evidence="2">
    <location>
        <begin position="2486"/>
        <end position="2569"/>
    </location>
</feature>
<organism evidence="4">
    <name type="scientific">Salpingoeca rosetta (strain ATCC 50818 / BSB-021)</name>
    <dbReference type="NCBI Taxonomy" id="946362"/>
    <lineage>
        <taxon>Eukaryota</taxon>
        <taxon>Choanoflagellata</taxon>
        <taxon>Craspedida</taxon>
        <taxon>Salpingoecidae</taxon>
        <taxon>Salpingoeca</taxon>
    </lineage>
</organism>
<feature type="compositionally biased region" description="Basic and acidic residues" evidence="2">
    <location>
        <begin position="204"/>
        <end position="216"/>
    </location>
</feature>
<feature type="compositionally biased region" description="Acidic residues" evidence="2">
    <location>
        <begin position="1260"/>
        <end position="1269"/>
    </location>
</feature>
<feature type="compositionally biased region" description="Low complexity" evidence="2">
    <location>
        <begin position="2244"/>
        <end position="2253"/>
    </location>
</feature>
<proteinExistence type="predicted"/>
<feature type="region of interest" description="Disordered" evidence="2">
    <location>
        <begin position="78"/>
        <end position="99"/>
    </location>
</feature>
<evidence type="ECO:0000256" key="1">
    <source>
        <dbReference type="SAM" id="Coils"/>
    </source>
</evidence>
<feature type="compositionally biased region" description="Polar residues" evidence="2">
    <location>
        <begin position="1199"/>
        <end position="1209"/>
    </location>
</feature>
<feature type="compositionally biased region" description="Polar residues" evidence="2">
    <location>
        <begin position="1150"/>
        <end position="1161"/>
    </location>
</feature>
<dbReference type="OMA" id="FHPIRQW"/>
<feature type="region of interest" description="Disordered" evidence="2">
    <location>
        <begin position="1771"/>
        <end position="2030"/>
    </location>
</feature>
<feature type="region of interest" description="Disordered" evidence="2">
    <location>
        <begin position="335"/>
        <end position="511"/>
    </location>
</feature>
<feature type="compositionally biased region" description="Pro residues" evidence="2">
    <location>
        <begin position="21"/>
        <end position="31"/>
    </location>
</feature>
<feature type="compositionally biased region" description="Basic residues" evidence="2">
    <location>
        <begin position="165"/>
        <end position="175"/>
    </location>
</feature>
<feature type="compositionally biased region" description="Low complexity" evidence="2">
    <location>
        <begin position="32"/>
        <end position="43"/>
    </location>
</feature>
<feature type="compositionally biased region" description="Low complexity" evidence="2">
    <location>
        <begin position="1478"/>
        <end position="1488"/>
    </location>
</feature>
<feature type="compositionally biased region" description="Basic and acidic residues" evidence="2">
    <location>
        <begin position="1122"/>
        <end position="1131"/>
    </location>
</feature>
<dbReference type="Proteomes" id="UP000007799">
    <property type="component" value="Unassembled WGS sequence"/>
</dbReference>
<dbReference type="KEGG" id="sre:PTSG_01578"/>
<sequence length="2697" mass="296330">MADVIHTGLMVPMVRTNTSTSPPPVQPPPQPQIQQQQQQQQQQHNTRVMTKPRHRDVRSGVEGLQSRIPAPRVFVREGGSTRAAAATYPTASSSMAASTAAHIPPRVMANVRREAAATTDDHPPAVTATASTTVPPSLAQRLHQQQQQQHRPSRVLPGSSSVRSRAGRRASKARKVAVIQHSPKPSDPRQRSRRRTASPLNMEEDTRKAAKREQTRKQTHVPAPQVALRTRNCNEDQLLHMSSTFNHRDYIVRRPTATNADSTATERKALAAANYQPHVRPASKYTRDQIQHIMREQRKQRAAERAEAQRKEEEKQRTVQERLAQLDAARQKLVHAGPSAQAGKHRRTQPSKKLGEERPWRQQRPRAQRSSSREHLRMKKQQQRMQRQQQQDEEEGEKHQQQNEQQDERRGVASTAMARRDGPSAPGVRAHRRIQGQRRHEDRQQQRLLARVDEMMEEASDGDEVPMSEHQPRAGDLQPGPATAASNDADDGDGHAQPQRREDSEQPRGAVLESMLSLLQRVEDVENHNMWAASIATAEQLLSCLAQDRRQQRHVRANEDDDDHDGGGGDDDDGGNATPSAPRVEVVQASNSNGTPSDSDHGFSDADDDDDNNGTAGPGLGFASAQPLPGVESVRALVARQRMEQLASRHVARRQQQQQQQSHAWRVDAPQQQSRDPQYPWRYDSPDTSSSSSSSSALHAIGRGGVDRLLASASGVHGAIAEHSTGTDRDNNNDDDNYDGGDGDGLRGLDEPILDIFFRKHQHQQRQQEVEGQRSTRKTTVVTPPTPPSSASRAVLDVTAPYNVPAEDQAAAAVAPQTTRSDRPQKDDTGVRRDEQQQQQQQQHLQEEELAVVAATASEGTVDTEMSAAADEDGGEGGDLRHATQAEEAKAGTEAKQETARLAQAYAALQHELEAERAEQQRQEQHYATQQQRARDDARLQQRAAVVEQQAVHNEAMAQLIAQHKDDLARLAAETGQSVASVVSQVVERASDAATQAAAGQREATDAIRTMATSFQAHVQVSHQAELQRMQQQLEALGRQHEQLRRDADTGRWQSERRRSSRQQRGRGRRSESEYSSYDDDFDDDHDDEYTRDFDDEEGSPSVTRTRESVSRSRSPVSHRRAGADRDRDRDRDDDDDVDTGGDDDGVIPTSMSRGSVSENVVESIVDDGGDGAAGSDVVSDAIGVDSDMPSAAEVASGQFPSHSHTSASGAVAEDIASASHVSSEIATEPSARQRASSHPSTASAVSDEEDEEGGRYGDDYSDDFEAETSEVQTSEQQQQQQQQQQREPAVSVLDGLDAHIGARDSLVESMRRRLQLIREQDRLLEQQYEQLMSARGFRRDYQDAPQQQQQPLPPLPRAGGGDAMMYARVRTLVTTETQTSPSPIDERRQQRPHRHQSAARSGTMSSVEEEEGVHDPALSPLSRSPAPSSSAAAAGLSSASRHRQSDHRYRRHRSASPSAPTTAEDIRTSHSPPSDGVVTEEVVTEDTMSGRRRGSDDSDDGGVPTDVSATDAAAAVVTSDRDVMTESFADEEDDAIATSYAETDQVQTEEDEADGYSDDFDAVTSTTTTTTTTTQRAQVTTRVVSTRKEAPLHPGRRVHDRTAAAASTPTAVARHVRGGGDVEDDEATHQRARARATQQLLDAGGDEPSSESSVFERAMRVLEDPELHPAFREARMREERLKRQRRTVSELMEKQAAIMARLKDLKREEERLAASARHALQGSRRVAVGATGAGGAGAAHYHRRRSGEHLEHAVQRSMARLVADTYEHERGHVVGTRAVETAEDGQPARHTRQRRFEDEVSDSGGGVGEELSGVATEPSVGEHVSREGEVEEEEDIGGYTDDFEEDEEVEESVPLATDAERTGTTAEAVSSEGGIDTDVQVESDVASEIAEDVADTEQRQQEGESYTSDVYDEVEGAVESEVSDHVETAGGASAAEDEVASDVDASRTSLIVSAASPRRQQQRETEREALPSDEAEFSVDRRAAEFKHRNRPLPSTSAAAGVQSLVGEDEGEASISNGLTESDSQERELRNTLAELEHAYADQRRKLVLEKRERRKMDLTRRIARLQSKLGRVEKEAGTLHDKRAVDEEDEASSIAYTGDFEDEDEEGRYEETDEATQLTPPRRPRDRVSTSTAPAPAPAASSVSPARTSEHAVTSDVVSIREEAGVSESIAYSDDFEDEEEEEEAIRASGATSGRDGGAVAAAVPSRRAADEVESAAASDVVPTEEEEEDVASDIEVEEESMGVVESETSIAAASEETLALKREEKKEALPPAAPAAVKEEQQVGEEAVEEEEEEEEEPSEAMYSEDFEEEEEPEEEEDERVPVAAAAIAAKEEEEEEEEKSHVGDERMPPAVGVAAARVSEKEAASESEIVTEEEIEEEVKTEEASDVERSADKEEEAVQAPTAEEEEYSDDFDEEEEEVEEEEQPVGIEEEKEEEKQLQTPLREKEKAGDSMAQAGDVVQSMLDQAVDDAVDSMLNLLRDTTTTTARTTTTTPAPLHLQPHARTPHSPRSPHSPSSSSSSLSSPPRSPVNLNVNVSMPTSPQSPPHDEPLPPSPPEPVHTRSPVVELPRLMSIAHRAVGKGRDDEPMPELACDAEELLSSLPRREHGLAVLVFDLMHDLVFRRRQGQVTVGYLPKLFSRRPPLTRGQLLHATEQMLTKALALHTEPDTHVFRQHLGQMASHVPNNRRQTREHA</sequence>
<feature type="compositionally biased region" description="Basic and acidic residues" evidence="2">
    <location>
        <begin position="878"/>
        <end position="898"/>
    </location>
</feature>